<dbReference type="EMBL" id="JAATWM020000029">
    <property type="protein sequence ID" value="KAF9873909.1"/>
    <property type="molecule type" value="Genomic_DNA"/>
</dbReference>
<feature type="region of interest" description="Disordered" evidence="1">
    <location>
        <begin position="1"/>
        <end position="80"/>
    </location>
</feature>
<gene>
    <name evidence="2" type="ORF">CkaCkLH20_08643</name>
</gene>
<feature type="compositionally biased region" description="Polar residues" evidence="1">
    <location>
        <begin position="1"/>
        <end position="14"/>
    </location>
</feature>
<organism evidence="2 3">
    <name type="scientific">Colletotrichum karsti</name>
    <dbReference type="NCBI Taxonomy" id="1095194"/>
    <lineage>
        <taxon>Eukaryota</taxon>
        <taxon>Fungi</taxon>
        <taxon>Dikarya</taxon>
        <taxon>Ascomycota</taxon>
        <taxon>Pezizomycotina</taxon>
        <taxon>Sordariomycetes</taxon>
        <taxon>Hypocreomycetidae</taxon>
        <taxon>Glomerellales</taxon>
        <taxon>Glomerellaceae</taxon>
        <taxon>Colletotrichum</taxon>
        <taxon>Colletotrichum boninense species complex</taxon>
    </lineage>
</organism>
<dbReference type="OrthoDB" id="550575at2759"/>
<dbReference type="SUPFAM" id="SSF52047">
    <property type="entry name" value="RNI-like"/>
    <property type="match status" value="1"/>
</dbReference>
<evidence type="ECO:0000313" key="2">
    <source>
        <dbReference type="EMBL" id="KAF9873909.1"/>
    </source>
</evidence>
<dbReference type="Proteomes" id="UP000781932">
    <property type="component" value="Unassembled WGS sequence"/>
</dbReference>
<name>A0A9P6I0N5_9PEZI</name>
<dbReference type="RefSeq" id="XP_038743370.1">
    <property type="nucleotide sequence ID" value="XM_038891358.1"/>
</dbReference>
<evidence type="ECO:0008006" key="4">
    <source>
        <dbReference type="Google" id="ProtNLM"/>
    </source>
</evidence>
<keyword evidence="3" id="KW-1185">Reference proteome</keyword>
<reference evidence="2" key="1">
    <citation type="submission" date="2020-03" db="EMBL/GenBank/DDBJ databases">
        <authorList>
            <person name="He L."/>
        </authorList>
    </citation>
    <scope>NUCLEOTIDE SEQUENCE</scope>
    <source>
        <strain evidence="2">CkLH20</strain>
    </source>
</reference>
<sequence>MPPIRTQKTTSVGQPSHPYAGHPAPSGHTVKSEQGEAWAFMQQAESPQVKVENPPTQQNHSKQPKQPKSKPEPKSAPLGKGVRAAAFRSNLEWEKHRDAWLGTATTSITFGSSFVLKPEHLHHIASLPRVCNKLTHFTFVYNDVSYGATNSASDVDDESVIRLAEACPKLRQFILPGASDVKERGLIALFENCDELREVDIYSTFDGTPFEVLKNIPDRLPMLKRLRIKGFRGNTQKEKAANMKPMREATAARPKFCVQIMSRVQTKRHGDWDLDEDVHEHYEKGKQATTKYRDRESKKDARKFQDWMMSGGW</sequence>
<protein>
    <recommendedName>
        <fullName evidence="4">F-box domain-containing protein</fullName>
    </recommendedName>
</protein>
<evidence type="ECO:0000256" key="1">
    <source>
        <dbReference type="SAM" id="MobiDB-lite"/>
    </source>
</evidence>
<evidence type="ECO:0000313" key="3">
    <source>
        <dbReference type="Proteomes" id="UP000781932"/>
    </source>
</evidence>
<dbReference type="InterPro" id="IPR032675">
    <property type="entry name" value="LRR_dom_sf"/>
</dbReference>
<dbReference type="GeneID" id="62164432"/>
<accession>A0A9P6I0N5</accession>
<comment type="caution">
    <text evidence="2">The sequence shown here is derived from an EMBL/GenBank/DDBJ whole genome shotgun (WGS) entry which is preliminary data.</text>
</comment>
<dbReference type="AlphaFoldDB" id="A0A9P6I0N5"/>
<reference evidence="2" key="2">
    <citation type="submission" date="2020-11" db="EMBL/GenBank/DDBJ databases">
        <title>Whole genome sequencing of Colletotrichum sp.</title>
        <authorList>
            <person name="Li H."/>
        </authorList>
    </citation>
    <scope>NUCLEOTIDE SEQUENCE</scope>
    <source>
        <strain evidence="2">CkLH20</strain>
    </source>
</reference>
<dbReference type="Gene3D" id="3.80.10.10">
    <property type="entry name" value="Ribonuclease Inhibitor"/>
    <property type="match status" value="1"/>
</dbReference>
<proteinExistence type="predicted"/>